<sequence>MANSQLSRPGQARLEIHGRPGQVWGSLMMPAGGKATMRIVGDTLHTSTKTAYGLEKKETQTRIQSIDSVEVVEGRLWWLLGLGFSTLLFWGLGLVFLVLFFVLKQNWMVVHTPGAPLILFYKKAENVQDFCTNLLNRSRQLNAPALPRQQPAAPATRPVSPRPVPTAG</sequence>
<keyword evidence="2" id="KW-0472">Membrane</keyword>
<feature type="compositionally biased region" description="Low complexity" evidence="1">
    <location>
        <begin position="145"/>
        <end position="158"/>
    </location>
</feature>
<keyword evidence="4" id="KW-1185">Reference proteome</keyword>
<feature type="transmembrane region" description="Helical" evidence="2">
    <location>
        <begin position="76"/>
        <end position="103"/>
    </location>
</feature>
<evidence type="ECO:0000313" key="3">
    <source>
        <dbReference type="EMBL" id="MEP1062494.1"/>
    </source>
</evidence>
<accession>A0ABV0KTC4</accession>
<protein>
    <submittedName>
        <fullName evidence="3">Uncharacterized protein</fullName>
    </submittedName>
</protein>
<proteinExistence type="predicted"/>
<organism evidence="3 4">
    <name type="scientific">Stenomitos frigidus AS-A4</name>
    <dbReference type="NCBI Taxonomy" id="2933935"/>
    <lineage>
        <taxon>Bacteria</taxon>
        <taxon>Bacillati</taxon>
        <taxon>Cyanobacteriota</taxon>
        <taxon>Cyanophyceae</taxon>
        <taxon>Leptolyngbyales</taxon>
        <taxon>Leptolyngbyaceae</taxon>
        <taxon>Stenomitos</taxon>
    </lineage>
</organism>
<dbReference type="RefSeq" id="WP_190446113.1">
    <property type="nucleotide sequence ID" value="NZ_JAMPLM010000069.1"/>
</dbReference>
<evidence type="ECO:0000256" key="1">
    <source>
        <dbReference type="SAM" id="MobiDB-lite"/>
    </source>
</evidence>
<evidence type="ECO:0000313" key="4">
    <source>
        <dbReference type="Proteomes" id="UP001476950"/>
    </source>
</evidence>
<evidence type="ECO:0000256" key="2">
    <source>
        <dbReference type="SAM" id="Phobius"/>
    </source>
</evidence>
<keyword evidence="2" id="KW-1133">Transmembrane helix</keyword>
<name>A0ABV0KTC4_9CYAN</name>
<reference evidence="3 4" key="1">
    <citation type="submission" date="2022-04" db="EMBL/GenBank/DDBJ databases">
        <title>Positive selection, recombination, and allopatry shape intraspecific diversity of widespread and dominant cyanobacteria.</title>
        <authorList>
            <person name="Wei J."/>
            <person name="Shu W."/>
            <person name="Hu C."/>
        </authorList>
    </citation>
    <scope>NUCLEOTIDE SEQUENCE [LARGE SCALE GENOMIC DNA]</scope>
    <source>
        <strain evidence="3 4">AS-A4</strain>
    </source>
</reference>
<dbReference type="EMBL" id="JAMPLM010000069">
    <property type="protein sequence ID" value="MEP1062494.1"/>
    <property type="molecule type" value="Genomic_DNA"/>
</dbReference>
<gene>
    <name evidence="3" type="ORF">NDI38_29400</name>
</gene>
<comment type="caution">
    <text evidence="3">The sequence shown here is derived from an EMBL/GenBank/DDBJ whole genome shotgun (WGS) entry which is preliminary data.</text>
</comment>
<feature type="region of interest" description="Disordered" evidence="1">
    <location>
        <begin position="145"/>
        <end position="168"/>
    </location>
</feature>
<dbReference type="Proteomes" id="UP001476950">
    <property type="component" value="Unassembled WGS sequence"/>
</dbReference>
<keyword evidence="2" id="KW-0812">Transmembrane</keyword>